<gene>
    <name evidence="2" type="ORF">AIOL_003825</name>
</gene>
<dbReference type="AlphaFoldDB" id="A0A0J9EAZ0"/>
<proteinExistence type="predicted"/>
<accession>A0A0J9EAZ0</accession>
<evidence type="ECO:0000313" key="3">
    <source>
        <dbReference type="Proteomes" id="UP000037178"/>
    </source>
</evidence>
<evidence type="ECO:0000313" key="2">
    <source>
        <dbReference type="EMBL" id="KMW58844.1"/>
    </source>
</evidence>
<dbReference type="Proteomes" id="UP000037178">
    <property type="component" value="Unassembled WGS sequence"/>
</dbReference>
<comment type="caution">
    <text evidence="2">The sequence shown here is derived from an EMBL/GenBank/DDBJ whole genome shotgun (WGS) entry which is preliminary data.</text>
</comment>
<sequence length="107" mass="12014">MTLPSAKAQYLADALGQVRAEMKALKAREEALREALLEARANAPIQGERFVATIRRGTRRSFDAKSLPAAIRDDPRYWKETASCTVLIRERAGKAEREDDIVLVEPF</sequence>
<evidence type="ECO:0000256" key="1">
    <source>
        <dbReference type="SAM" id="Coils"/>
    </source>
</evidence>
<organism evidence="2 3">
    <name type="scientific">Candidatus Rhodobacter oscarellae</name>
    <dbReference type="NCBI Taxonomy" id="1675527"/>
    <lineage>
        <taxon>Bacteria</taxon>
        <taxon>Pseudomonadati</taxon>
        <taxon>Pseudomonadota</taxon>
        <taxon>Alphaproteobacteria</taxon>
        <taxon>Rhodobacterales</taxon>
        <taxon>Rhodobacter group</taxon>
        <taxon>Rhodobacter</taxon>
    </lineage>
</organism>
<protein>
    <submittedName>
        <fullName evidence="2">Uncharacterized protein</fullName>
    </submittedName>
</protein>
<feature type="coiled-coil region" evidence="1">
    <location>
        <begin position="15"/>
        <end position="42"/>
    </location>
</feature>
<reference evidence="2 3" key="1">
    <citation type="submission" date="2015-06" db="EMBL/GenBank/DDBJ databases">
        <title>Draft genome sequence of an Alphaproteobacteria species associated to the Mediterranean sponge Oscarella lobularis.</title>
        <authorList>
            <person name="Jourda C."/>
            <person name="Santini S."/>
            <person name="Claverie J.-M."/>
        </authorList>
    </citation>
    <scope>NUCLEOTIDE SEQUENCE [LARGE SCALE GENOMIC DNA]</scope>
    <source>
        <strain evidence="2">IGS</strain>
    </source>
</reference>
<dbReference type="STRING" id="1675527.AIOL_003825"/>
<dbReference type="OrthoDB" id="7689895at2"/>
<dbReference type="PATRIC" id="fig|1675527.3.peg.4011"/>
<dbReference type="EMBL" id="LFTY01000002">
    <property type="protein sequence ID" value="KMW58844.1"/>
    <property type="molecule type" value="Genomic_DNA"/>
</dbReference>
<keyword evidence="3" id="KW-1185">Reference proteome</keyword>
<name>A0A0J9EAZ0_9RHOB</name>
<keyword evidence="1" id="KW-0175">Coiled coil</keyword>